<sequence length="250" mass="27515">MTVHRSHSHGHELEGAYNFRDLGGLRAGPDLRIRPGALFRSDTLQALTPADVEHLAETLALELVVDLRIGAEAVEQGRGPLATRPVSYLNAPLRDLPVSDLPAREQSLFFYREHLSSPASPLATVIRVLCAMAGRPTLLHCAAGKDRTGLVTAMTLRLLGVDDDDIVADYLRSGPNMVRVVERFRSWPRYRDHMATVPSEVYQAQEYTIRGFLAILDRDHGGASGWAEQRGIGPAELDRLRDGLLLPAGR</sequence>
<accession>A0A1Y2MHS5</accession>
<dbReference type="Proteomes" id="UP000194360">
    <property type="component" value="Unassembled WGS sequence"/>
</dbReference>
<evidence type="ECO:0000256" key="1">
    <source>
        <dbReference type="ARBA" id="ARBA00009580"/>
    </source>
</evidence>
<dbReference type="InterPro" id="IPR016130">
    <property type="entry name" value="Tyr_Pase_AS"/>
</dbReference>
<dbReference type="AlphaFoldDB" id="A0A1Y2MHS5"/>
<dbReference type="PROSITE" id="PS00383">
    <property type="entry name" value="TYR_PHOSPHATASE_1"/>
    <property type="match status" value="1"/>
</dbReference>
<dbReference type="InterPro" id="IPR026893">
    <property type="entry name" value="Tyr/Ser_Pase_IphP-type"/>
</dbReference>
<dbReference type="OrthoDB" id="1188001at2"/>
<dbReference type="SUPFAM" id="SSF52799">
    <property type="entry name" value="(Phosphotyrosine protein) phosphatases II"/>
    <property type="match status" value="1"/>
</dbReference>
<comment type="caution">
    <text evidence="3">The sequence shown here is derived from an EMBL/GenBank/DDBJ whole genome shotgun (WGS) entry which is preliminary data.</text>
</comment>
<dbReference type="RefSeq" id="WP_085916556.1">
    <property type="nucleotide sequence ID" value="NZ_AP018920.1"/>
</dbReference>
<keyword evidence="4" id="KW-1185">Reference proteome</keyword>
<evidence type="ECO:0000259" key="2">
    <source>
        <dbReference type="PROSITE" id="PS50056"/>
    </source>
</evidence>
<proteinExistence type="inferred from homology"/>
<dbReference type="PANTHER" id="PTHR31126:SF1">
    <property type="entry name" value="TYROSINE SPECIFIC PROTEIN PHOSPHATASES DOMAIN-CONTAINING PROTEIN"/>
    <property type="match status" value="1"/>
</dbReference>
<dbReference type="Pfam" id="PF13350">
    <property type="entry name" value="Y_phosphatase3"/>
    <property type="match status" value="1"/>
</dbReference>
<evidence type="ECO:0000313" key="3">
    <source>
        <dbReference type="EMBL" id="OSY34826.1"/>
    </source>
</evidence>
<protein>
    <recommendedName>
        <fullName evidence="2">Tyrosine specific protein phosphatases domain-containing protein</fullName>
    </recommendedName>
</protein>
<feature type="domain" description="Tyrosine specific protein phosphatases" evidence="2">
    <location>
        <begin position="134"/>
        <end position="185"/>
    </location>
</feature>
<dbReference type="PANTHER" id="PTHR31126">
    <property type="entry name" value="TYROSINE-PROTEIN PHOSPHATASE"/>
    <property type="match status" value="1"/>
</dbReference>
<dbReference type="PROSITE" id="PS50056">
    <property type="entry name" value="TYR_PHOSPHATASE_2"/>
    <property type="match status" value="1"/>
</dbReference>
<dbReference type="Gene3D" id="3.90.190.10">
    <property type="entry name" value="Protein tyrosine phosphatase superfamily"/>
    <property type="match status" value="1"/>
</dbReference>
<dbReference type="GO" id="GO:0004721">
    <property type="term" value="F:phosphoprotein phosphatase activity"/>
    <property type="evidence" value="ECO:0007669"/>
    <property type="project" value="InterPro"/>
</dbReference>
<organism evidence="3 4">
    <name type="scientific">Pseudonocardia autotrophica</name>
    <name type="common">Amycolata autotrophica</name>
    <name type="synonym">Nocardia autotrophica</name>
    <dbReference type="NCBI Taxonomy" id="2074"/>
    <lineage>
        <taxon>Bacteria</taxon>
        <taxon>Bacillati</taxon>
        <taxon>Actinomycetota</taxon>
        <taxon>Actinomycetes</taxon>
        <taxon>Pseudonocardiales</taxon>
        <taxon>Pseudonocardiaceae</taxon>
        <taxon>Pseudonocardia</taxon>
    </lineage>
</organism>
<evidence type="ECO:0000313" key="4">
    <source>
        <dbReference type="Proteomes" id="UP000194360"/>
    </source>
</evidence>
<dbReference type="InterPro" id="IPR000387">
    <property type="entry name" value="Tyr_Pase_dom"/>
</dbReference>
<comment type="similarity">
    <text evidence="1">Belongs to the protein-tyrosine phosphatase family.</text>
</comment>
<dbReference type="STRING" id="2074.BG845_06512"/>
<gene>
    <name evidence="3" type="ORF">BG845_06512</name>
</gene>
<reference evidence="3 4" key="1">
    <citation type="submission" date="2016-09" db="EMBL/GenBank/DDBJ databases">
        <title>Pseudonocardia autotrophica DSM535, a candidate organism with high potential of specific P450 cytochromes.</title>
        <authorList>
            <person name="Grumaz C."/>
            <person name="Vainshtein Y."/>
            <person name="Kirstahler P."/>
            <person name="Sohn K."/>
        </authorList>
    </citation>
    <scope>NUCLEOTIDE SEQUENCE [LARGE SCALE GENOMIC DNA]</scope>
    <source>
        <strain evidence="3 4">DSM 535</strain>
    </source>
</reference>
<dbReference type="InterPro" id="IPR029021">
    <property type="entry name" value="Prot-tyrosine_phosphatase-like"/>
</dbReference>
<name>A0A1Y2MHS5_PSEAH</name>
<dbReference type="EMBL" id="MIGB01000065">
    <property type="protein sequence ID" value="OSY34826.1"/>
    <property type="molecule type" value="Genomic_DNA"/>
</dbReference>